<feature type="chain" id="PRO_5047387930" evidence="6">
    <location>
        <begin position="20"/>
        <end position="646"/>
    </location>
</feature>
<dbReference type="InterPro" id="IPR005467">
    <property type="entry name" value="His_kinase_dom"/>
</dbReference>
<dbReference type="PROSITE" id="PS50005">
    <property type="entry name" value="TPR"/>
    <property type="match status" value="1"/>
</dbReference>
<evidence type="ECO:0000256" key="4">
    <source>
        <dbReference type="PROSITE-ProRule" id="PRU00339"/>
    </source>
</evidence>
<proteinExistence type="predicted"/>
<keyword evidence="4" id="KW-0802">TPR repeat</keyword>
<keyword evidence="9" id="KW-1185">Reference proteome</keyword>
<keyword evidence="2 8" id="KW-0418">Kinase</keyword>
<evidence type="ECO:0000313" key="8">
    <source>
        <dbReference type="EMBL" id="QNR86410.1"/>
    </source>
</evidence>
<name>A0ABX6TNG8_9SPHI</name>
<dbReference type="PANTHER" id="PTHR24421">
    <property type="entry name" value="NITRATE/NITRITE SENSOR PROTEIN NARX-RELATED"/>
    <property type="match status" value="1"/>
</dbReference>
<evidence type="ECO:0000259" key="7">
    <source>
        <dbReference type="PROSITE" id="PS50109"/>
    </source>
</evidence>
<dbReference type="Gene3D" id="3.30.565.10">
    <property type="entry name" value="Histidine kinase-like ATPase, C-terminal domain"/>
    <property type="match status" value="1"/>
</dbReference>
<evidence type="ECO:0000313" key="9">
    <source>
        <dbReference type="Proteomes" id="UP000516439"/>
    </source>
</evidence>
<dbReference type="Proteomes" id="UP000516439">
    <property type="component" value="Chromosome"/>
</dbReference>
<dbReference type="Pfam" id="PF02518">
    <property type="entry name" value="HATPase_c"/>
    <property type="match status" value="1"/>
</dbReference>
<dbReference type="InterPro" id="IPR050482">
    <property type="entry name" value="Sensor_HK_TwoCompSys"/>
</dbReference>
<dbReference type="InterPro" id="IPR011712">
    <property type="entry name" value="Sig_transdc_His_kin_sub3_dim/P"/>
</dbReference>
<dbReference type="SUPFAM" id="SSF55874">
    <property type="entry name" value="ATPase domain of HSP90 chaperone/DNA topoisomerase II/histidine kinase"/>
    <property type="match status" value="1"/>
</dbReference>
<dbReference type="Gene3D" id="1.25.40.10">
    <property type="entry name" value="Tetratricopeptide repeat domain"/>
    <property type="match status" value="2"/>
</dbReference>
<dbReference type="SUPFAM" id="SSF48452">
    <property type="entry name" value="TPR-like"/>
    <property type="match status" value="2"/>
</dbReference>
<dbReference type="GO" id="GO:0016301">
    <property type="term" value="F:kinase activity"/>
    <property type="evidence" value="ECO:0007669"/>
    <property type="project" value="UniProtKB-KW"/>
</dbReference>
<feature type="signal peptide" evidence="6">
    <location>
        <begin position="1"/>
        <end position="19"/>
    </location>
</feature>
<keyword evidence="5" id="KW-0812">Transmembrane</keyword>
<keyword evidence="3" id="KW-0902">Two-component regulatory system</keyword>
<keyword evidence="5" id="KW-0472">Membrane</keyword>
<dbReference type="PROSITE" id="PS50109">
    <property type="entry name" value="HIS_KIN"/>
    <property type="match status" value="1"/>
</dbReference>
<reference evidence="8 9" key="1">
    <citation type="submission" date="2020-09" db="EMBL/GenBank/DDBJ databases">
        <title>Pedobacter sp. SW-16 isolated from soil near Yeocheon.</title>
        <authorList>
            <person name="Im H.S."/>
            <person name="Joung Y."/>
            <person name="Lee S.-S."/>
        </authorList>
    </citation>
    <scope>NUCLEOTIDE SEQUENCE [LARGE SCALE GENOMIC DNA]</scope>
    <source>
        <strain evidence="8 9">SW-16</strain>
    </source>
</reference>
<dbReference type="Pfam" id="PF07730">
    <property type="entry name" value="HisKA_3"/>
    <property type="match status" value="1"/>
</dbReference>
<gene>
    <name evidence="8" type="ORF">H9N25_08475</name>
</gene>
<keyword evidence="5" id="KW-1133">Transmembrane helix</keyword>
<dbReference type="SMART" id="SM00387">
    <property type="entry name" value="HATPase_c"/>
    <property type="match status" value="1"/>
</dbReference>
<feature type="domain" description="Histidine kinase" evidence="7">
    <location>
        <begin position="557"/>
        <end position="646"/>
    </location>
</feature>
<dbReference type="RefSeq" id="WP_190328589.1">
    <property type="nucleotide sequence ID" value="NZ_CP061171.1"/>
</dbReference>
<dbReference type="CDD" id="cd16917">
    <property type="entry name" value="HATPase_UhpB-NarQ-NarX-like"/>
    <property type="match status" value="1"/>
</dbReference>
<dbReference type="InterPro" id="IPR003594">
    <property type="entry name" value="HATPase_dom"/>
</dbReference>
<evidence type="ECO:0000256" key="1">
    <source>
        <dbReference type="ARBA" id="ARBA00022679"/>
    </source>
</evidence>
<feature type="transmembrane region" description="Helical" evidence="5">
    <location>
        <begin position="392"/>
        <end position="411"/>
    </location>
</feature>
<dbReference type="InterPro" id="IPR036890">
    <property type="entry name" value="HATPase_C_sf"/>
</dbReference>
<keyword evidence="6" id="KW-0732">Signal</keyword>
<feature type="repeat" description="TPR" evidence="4">
    <location>
        <begin position="121"/>
        <end position="154"/>
    </location>
</feature>
<organism evidence="8 9">
    <name type="scientific">Pedobacter riviphilus</name>
    <dbReference type="NCBI Taxonomy" id="2766984"/>
    <lineage>
        <taxon>Bacteria</taxon>
        <taxon>Pseudomonadati</taxon>
        <taxon>Bacteroidota</taxon>
        <taxon>Sphingobacteriia</taxon>
        <taxon>Sphingobacteriales</taxon>
        <taxon>Sphingobacteriaceae</taxon>
        <taxon>Pedobacter</taxon>
    </lineage>
</organism>
<sequence>MRKLTLVFFSVITCFVCSAQVEHKVDSLLKKIKVIPDDTNKVKLYYALADQYLNLNLKESEKFCHIARALSRKLNYKQGILDYYANYSNVLYINGRFDDCLKLDLEAMEYAKKNADATQFARTMLNVGIGYTLIEDYQSAVNHYEKAKDILIKNNNHKYDGKIYDVLQLLYYRMHQYRKGVNNGLLAVNILAKSKNKVWLQESLSNLGLNYIELKLYDSARYHLNKAMVLANASGNKQIQTTTALNFALIALRSQQIDSIKPYVTKALRLSKANNWHEQEGLAQYGLAYYYLQKKNYINAKLYADSALRLTQQYNIPYLNQKLYPLLSSLFYAKQEPKQGYFYYHKAEMLNDSLLNATITKHTILTEKKFETSRKEAQIKLQQTQLRQKNNLIYSLYAGAIALLAISLLSYRNYKHRRKLQQAKIDELETAQQLTATEAVLKGEEQERTRLAKDLHDGLGGMLSGIKFSLNNVKENLIMTPDNLHAFERSIDMLDSSIKEMRRVAHNMMPEILVKYGLDTALKEFCAEVDHSSVLHVNYQSVGMHQTDISQTTSITIYRIVQELLNNAMKHAHAKNVLVQLHQSDQDKLLVVTVEDDGNGFDTELLKQSAGMGWLNIQNRIEFLKGKVDLRSGLGKGTSIMIEINI</sequence>
<dbReference type="Gene3D" id="1.20.5.1930">
    <property type="match status" value="1"/>
</dbReference>
<dbReference type="Pfam" id="PF13424">
    <property type="entry name" value="TPR_12"/>
    <property type="match status" value="1"/>
</dbReference>
<evidence type="ECO:0000256" key="3">
    <source>
        <dbReference type="ARBA" id="ARBA00023012"/>
    </source>
</evidence>
<evidence type="ECO:0000256" key="2">
    <source>
        <dbReference type="ARBA" id="ARBA00022777"/>
    </source>
</evidence>
<evidence type="ECO:0000256" key="5">
    <source>
        <dbReference type="SAM" id="Phobius"/>
    </source>
</evidence>
<dbReference type="InterPro" id="IPR019734">
    <property type="entry name" value="TPR_rpt"/>
</dbReference>
<evidence type="ECO:0000256" key="6">
    <source>
        <dbReference type="SAM" id="SignalP"/>
    </source>
</evidence>
<dbReference type="EMBL" id="CP061171">
    <property type="protein sequence ID" value="QNR86410.1"/>
    <property type="molecule type" value="Genomic_DNA"/>
</dbReference>
<protein>
    <submittedName>
        <fullName evidence="8">Sensor histidine kinase</fullName>
    </submittedName>
</protein>
<dbReference type="SMART" id="SM00028">
    <property type="entry name" value="TPR"/>
    <property type="match status" value="3"/>
</dbReference>
<keyword evidence="1" id="KW-0808">Transferase</keyword>
<accession>A0ABX6TNG8</accession>
<dbReference type="InterPro" id="IPR011990">
    <property type="entry name" value="TPR-like_helical_dom_sf"/>
</dbReference>